<feature type="region of interest" description="Disordered" evidence="1">
    <location>
        <begin position="39"/>
        <end position="69"/>
    </location>
</feature>
<proteinExistence type="predicted"/>
<evidence type="ECO:0000256" key="2">
    <source>
        <dbReference type="SAM" id="Phobius"/>
    </source>
</evidence>
<dbReference type="RefSeq" id="WP_114116237.1">
    <property type="nucleotide sequence ID" value="NZ_BMHU01000001.1"/>
</dbReference>
<accession>A0A367Y7V1</accession>
<gene>
    <name evidence="3" type="ORF">DTO57_00195</name>
</gene>
<name>A0A367Y7V1_9MICO</name>
<dbReference type="EMBL" id="QORO01000001">
    <property type="protein sequence ID" value="RCK61122.1"/>
    <property type="molecule type" value="Genomic_DNA"/>
</dbReference>
<evidence type="ECO:0000313" key="3">
    <source>
        <dbReference type="EMBL" id="RCK61122.1"/>
    </source>
</evidence>
<keyword evidence="2" id="KW-0472">Membrane</keyword>
<dbReference type="OrthoDB" id="3239891at2"/>
<protein>
    <submittedName>
        <fullName evidence="3">Uncharacterized protein</fullName>
    </submittedName>
</protein>
<evidence type="ECO:0000256" key="1">
    <source>
        <dbReference type="SAM" id="MobiDB-lite"/>
    </source>
</evidence>
<reference evidence="3 4" key="1">
    <citation type="submission" date="2018-07" db="EMBL/GenBank/DDBJ databases">
        <title>Microbacterium endoborsara sp. nov., a novel actinobacterium isolated from Borszczowia aralocaspica.</title>
        <authorList>
            <person name="An D."/>
        </authorList>
    </citation>
    <scope>NUCLEOTIDE SEQUENCE [LARGE SCALE GENOMIC DNA]</scope>
    <source>
        <strain evidence="3 4">C1.15228</strain>
    </source>
</reference>
<sequence length="229" mass="24220">MKTNLASWSRGRLIAVIAAGIVLLLLVGIGVYGLITGPRPPRDDAPAPAPTVTVPGETGPEAPGPPLVLPSHDPDQFARNVAEALFGWDTGSGLMPLDYSAGILEVGDPSGAEQAGLASDIAAYLPSREAWIELRQYATTQRLVIDRSFVPEAWDQAVEQAQPGQLPPGATAVTIEGTRHRAGVWNGEPVTAEQSVSFTVFLACPPPTPQLRTGLCHVLRLSQLDNPLR</sequence>
<keyword evidence="4" id="KW-1185">Reference proteome</keyword>
<organism evidence="3 4">
    <name type="scientific">Microbacterium sorbitolivorans</name>
    <dbReference type="NCBI Taxonomy" id="1867410"/>
    <lineage>
        <taxon>Bacteria</taxon>
        <taxon>Bacillati</taxon>
        <taxon>Actinomycetota</taxon>
        <taxon>Actinomycetes</taxon>
        <taxon>Micrococcales</taxon>
        <taxon>Microbacteriaceae</taxon>
        <taxon>Microbacterium</taxon>
    </lineage>
</organism>
<dbReference type="AlphaFoldDB" id="A0A367Y7V1"/>
<comment type="caution">
    <text evidence="3">The sequence shown here is derived from an EMBL/GenBank/DDBJ whole genome shotgun (WGS) entry which is preliminary data.</text>
</comment>
<feature type="compositionally biased region" description="Low complexity" evidence="1">
    <location>
        <begin position="50"/>
        <end position="61"/>
    </location>
</feature>
<dbReference type="Proteomes" id="UP000253508">
    <property type="component" value="Unassembled WGS sequence"/>
</dbReference>
<feature type="transmembrane region" description="Helical" evidence="2">
    <location>
        <begin position="12"/>
        <end position="35"/>
    </location>
</feature>
<evidence type="ECO:0000313" key="4">
    <source>
        <dbReference type="Proteomes" id="UP000253508"/>
    </source>
</evidence>
<keyword evidence="2" id="KW-1133">Transmembrane helix</keyword>
<keyword evidence="2" id="KW-0812">Transmembrane</keyword>